<dbReference type="AlphaFoldDB" id="A0AAW5HYN8"/>
<dbReference type="NCBIfam" id="TIGR00336">
    <property type="entry name" value="pyrE"/>
    <property type="match status" value="1"/>
</dbReference>
<dbReference type="InterPro" id="IPR023031">
    <property type="entry name" value="OPRT"/>
</dbReference>
<evidence type="ECO:0000256" key="4">
    <source>
        <dbReference type="ARBA" id="ARBA00022679"/>
    </source>
</evidence>
<feature type="binding site" description="in other chain" evidence="7">
    <location>
        <position position="93"/>
    </location>
    <ligand>
        <name>5-phospho-alpha-D-ribose 1-diphosphate</name>
        <dbReference type="ChEBI" id="CHEBI:58017"/>
        <note>ligand shared between dimeric partners</note>
    </ligand>
</feature>
<keyword evidence="6 7" id="KW-0665">Pyrimidine biosynthesis</keyword>
<evidence type="ECO:0000313" key="10">
    <source>
        <dbReference type="Proteomes" id="UP001205920"/>
    </source>
</evidence>
<gene>
    <name evidence="7" type="primary">pyrE</name>
    <name evidence="9" type="ORF">JMN37_07965</name>
</gene>
<name>A0AAW5HYN8_9CORY</name>
<comment type="cofactor">
    <cofactor evidence="7">
        <name>Mg(2+)</name>
        <dbReference type="ChEBI" id="CHEBI:18420"/>
    </cofactor>
</comment>
<proteinExistence type="inferred from homology"/>
<organism evidence="9 10">
    <name type="scientific">Corynebacterium lipophilum</name>
    <dbReference type="NCBI Taxonomy" id="2804918"/>
    <lineage>
        <taxon>Bacteria</taxon>
        <taxon>Bacillati</taxon>
        <taxon>Actinomycetota</taxon>
        <taxon>Actinomycetes</taxon>
        <taxon>Mycobacteriales</taxon>
        <taxon>Corynebacteriaceae</taxon>
        <taxon>Corynebacterium</taxon>
    </lineage>
</organism>
<dbReference type="GO" id="GO:0000287">
    <property type="term" value="F:magnesium ion binding"/>
    <property type="evidence" value="ECO:0007669"/>
    <property type="project" value="UniProtKB-UniRule"/>
</dbReference>
<dbReference type="FunFam" id="3.40.50.2020:FF:000029">
    <property type="entry name" value="Orotate phosphoribosyltransferase"/>
    <property type="match status" value="1"/>
</dbReference>
<keyword evidence="5 7" id="KW-0460">Magnesium</keyword>
<keyword evidence="3 7" id="KW-0328">Glycosyltransferase</keyword>
<comment type="similarity">
    <text evidence="7">Belongs to the purine/pyrimidine phosphoribosyltransferase family. PyrE subfamily.</text>
</comment>
<dbReference type="RefSeq" id="WP_252931604.1">
    <property type="nucleotide sequence ID" value="NZ_JAEUWV010000011.1"/>
</dbReference>
<dbReference type="CDD" id="cd06223">
    <property type="entry name" value="PRTases_typeI"/>
    <property type="match status" value="1"/>
</dbReference>
<accession>A0AAW5HYN8</accession>
<feature type="binding site" description="in other chain" evidence="7">
    <location>
        <begin position="118"/>
        <end position="126"/>
    </location>
    <ligand>
        <name>5-phospho-alpha-D-ribose 1-diphosphate</name>
        <dbReference type="ChEBI" id="CHEBI:58017"/>
        <note>ligand shared between dimeric partners</note>
    </ligand>
</feature>
<comment type="function">
    <text evidence="7">Catalyzes the transfer of a ribosyl phosphate group from 5-phosphoribose 1-diphosphate to orotate, leading to the formation of orotidine monophosphate (OMP).</text>
</comment>
<evidence type="ECO:0000256" key="1">
    <source>
        <dbReference type="ARBA" id="ARBA00004889"/>
    </source>
</evidence>
<dbReference type="InterPro" id="IPR000836">
    <property type="entry name" value="PRTase_dom"/>
</dbReference>
<feature type="domain" description="Phosphoribosyltransferase" evidence="8">
    <location>
        <begin position="47"/>
        <end position="155"/>
    </location>
</feature>
<protein>
    <recommendedName>
        <fullName evidence="2 7">Orotate phosphoribosyltransferase</fullName>
        <shortName evidence="7">OPRT</shortName>
        <shortName evidence="7">OPRTase</shortName>
        <ecNumber evidence="2 7">2.4.2.10</ecNumber>
    </recommendedName>
</protein>
<keyword evidence="10" id="KW-1185">Reference proteome</keyword>
<evidence type="ECO:0000259" key="8">
    <source>
        <dbReference type="Pfam" id="PF00156"/>
    </source>
</evidence>
<reference evidence="9 10" key="1">
    <citation type="submission" date="2021-01" db="EMBL/GenBank/DDBJ databases">
        <title>Identification and Characterization of Corynebacterium sp.</title>
        <authorList>
            <person name="Luo Q."/>
            <person name="Qu P."/>
            <person name="Chen Q."/>
        </authorList>
    </citation>
    <scope>NUCLEOTIDE SEQUENCE [LARGE SCALE GENOMIC DNA]</scope>
    <source>
        <strain evidence="9 10">MC-18</strain>
    </source>
</reference>
<feature type="binding site" evidence="7">
    <location>
        <position position="150"/>
    </location>
    <ligand>
        <name>orotate</name>
        <dbReference type="ChEBI" id="CHEBI:30839"/>
    </ligand>
</feature>
<dbReference type="PANTHER" id="PTHR19278">
    <property type="entry name" value="OROTATE PHOSPHORIBOSYLTRANSFERASE"/>
    <property type="match status" value="1"/>
</dbReference>
<dbReference type="GO" id="GO:0044205">
    <property type="term" value="P:'de novo' UMP biosynthetic process"/>
    <property type="evidence" value="ECO:0007669"/>
    <property type="project" value="UniProtKB-UniRule"/>
</dbReference>
<dbReference type="PANTHER" id="PTHR19278:SF9">
    <property type="entry name" value="URIDINE 5'-MONOPHOSPHATE SYNTHASE"/>
    <property type="match status" value="1"/>
</dbReference>
<dbReference type="Pfam" id="PF00156">
    <property type="entry name" value="Pribosyltran"/>
    <property type="match status" value="1"/>
</dbReference>
<dbReference type="SUPFAM" id="SSF53271">
    <property type="entry name" value="PRTase-like"/>
    <property type="match status" value="1"/>
</dbReference>
<comment type="subunit">
    <text evidence="7">Homodimer.</text>
</comment>
<evidence type="ECO:0000256" key="5">
    <source>
        <dbReference type="ARBA" id="ARBA00022842"/>
    </source>
</evidence>
<dbReference type="HAMAP" id="MF_01208">
    <property type="entry name" value="PyrE"/>
    <property type="match status" value="1"/>
</dbReference>
<evidence type="ECO:0000256" key="2">
    <source>
        <dbReference type="ARBA" id="ARBA00011971"/>
    </source>
</evidence>
<feature type="binding site" evidence="7">
    <location>
        <position position="122"/>
    </location>
    <ligand>
        <name>orotate</name>
        <dbReference type="ChEBI" id="CHEBI:30839"/>
    </ligand>
</feature>
<feature type="binding site" evidence="7">
    <location>
        <position position="92"/>
    </location>
    <ligand>
        <name>5-phospho-alpha-D-ribose 1-diphosphate</name>
        <dbReference type="ChEBI" id="CHEBI:58017"/>
        <note>ligand shared between dimeric partners</note>
    </ligand>
</feature>
<evidence type="ECO:0000313" key="9">
    <source>
        <dbReference type="EMBL" id="MCO6394906.1"/>
    </source>
</evidence>
<dbReference type="InterPro" id="IPR029057">
    <property type="entry name" value="PRTase-like"/>
</dbReference>
<dbReference type="GO" id="GO:0019856">
    <property type="term" value="P:pyrimidine nucleobase biosynthetic process"/>
    <property type="evidence" value="ECO:0007669"/>
    <property type="project" value="TreeGrafter"/>
</dbReference>
<evidence type="ECO:0000256" key="7">
    <source>
        <dbReference type="HAMAP-Rule" id="MF_01208"/>
    </source>
</evidence>
<feature type="binding site" evidence="7">
    <location>
        <position position="96"/>
    </location>
    <ligand>
        <name>5-phospho-alpha-D-ribose 1-diphosphate</name>
        <dbReference type="ChEBI" id="CHEBI:58017"/>
        <note>ligand shared between dimeric partners</note>
    </ligand>
</feature>
<dbReference type="Proteomes" id="UP001205920">
    <property type="component" value="Unassembled WGS sequence"/>
</dbReference>
<dbReference type="GO" id="GO:0004588">
    <property type="term" value="F:orotate phosphoribosyltransferase activity"/>
    <property type="evidence" value="ECO:0007669"/>
    <property type="project" value="UniProtKB-UniRule"/>
</dbReference>
<sequence>MNDKARLAELVKELAVVHGKVTLSSGKEADYYVDLRRATLHHEAAPLIGKLLREMTADLEFDAVGGLTLGADPVATAVIHADGRPIDAFVVRKEAKKHGMQRRIEGPSIVGKKVLVVEDTTTTGNSPLTAVEAVRAEGAEVVAVATVVDRATGAADALHEAGLDYRFLLGLEDLGLN</sequence>
<dbReference type="InterPro" id="IPR004467">
    <property type="entry name" value="Or_phspho_trans_dom"/>
</dbReference>
<feature type="binding site" evidence="7">
    <location>
        <position position="98"/>
    </location>
    <ligand>
        <name>5-phospho-alpha-D-ribose 1-diphosphate</name>
        <dbReference type="ChEBI" id="CHEBI:58017"/>
        <note>ligand shared between dimeric partners</note>
    </ligand>
</feature>
<dbReference type="EC" id="2.4.2.10" evidence="2 7"/>
<keyword evidence="4 7" id="KW-0808">Transferase</keyword>
<dbReference type="EMBL" id="JAEUWV010000011">
    <property type="protein sequence ID" value="MCO6394906.1"/>
    <property type="molecule type" value="Genomic_DNA"/>
</dbReference>
<comment type="caution">
    <text evidence="9">The sequence shown here is derived from an EMBL/GenBank/DDBJ whole genome shotgun (WGS) entry which is preliminary data.</text>
</comment>
<evidence type="ECO:0000256" key="3">
    <source>
        <dbReference type="ARBA" id="ARBA00022676"/>
    </source>
</evidence>
<comment type="catalytic activity">
    <reaction evidence="7">
        <text>orotidine 5'-phosphate + diphosphate = orotate + 5-phospho-alpha-D-ribose 1-diphosphate</text>
        <dbReference type="Rhea" id="RHEA:10380"/>
        <dbReference type="ChEBI" id="CHEBI:30839"/>
        <dbReference type="ChEBI" id="CHEBI:33019"/>
        <dbReference type="ChEBI" id="CHEBI:57538"/>
        <dbReference type="ChEBI" id="CHEBI:58017"/>
        <dbReference type="EC" id="2.4.2.10"/>
    </reaction>
</comment>
<evidence type="ECO:0000256" key="6">
    <source>
        <dbReference type="ARBA" id="ARBA00022975"/>
    </source>
</evidence>
<comment type="caution">
    <text evidence="7">Lacks conserved residue(s) required for the propagation of feature annotation.</text>
</comment>
<dbReference type="Gene3D" id="3.40.50.2020">
    <property type="match status" value="1"/>
</dbReference>
<comment type="pathway">
    <text evidence="1 7">Pyrimidine metabolism; UMP biosynthesis via de novo pathway; UMP from orotate: step 1/2.</text>
</comment>